<dbReference type="EMBL" id="VDEP01000348">
    <property type="protein sequence ID" value="KAA1098644.1"/>
    <property type="molecule type" value="Genomic_DNA"/>
</dbReference>
<sequence length="91" mass="10136">MSQPLRLTPYSSPSQSQPHNAIKPQVIQKPNLNHKSNVPPISINNGVYYLSLFDLIYFSLSALSKSKDNSTRVLVLVSKMSMNALMCEVIT</sequence>
<organism evidence="2 3">
    <name type="scientific">Puccinia graminis f. sp. tritici</name>
    <dbReference type="NCBI Taxonomy" id="56615"/>
    <lineage>
        <taxon>Eukaryota</taxon>
        <taxon>Fungi</taxon>
        <taxon>Dikarya</taxon>
        <taxon>Basidiomycota</taxon>
        <taxon>Pucciniomycotina</taxon>
        <taxon>Pucciniomycetes</taxon>
        <taxon>Pucciniales</taxon>
        <taxon>Pucciniaceae</taxon>
        <taxon>Puccinia</taxon>
    </lineage>
</organism>
<protein>
    <submittedName>
        <fullName evidence="2">Uncharacterized protein</fullName>
    </submittedName>
</protein>
<dbReference type="AlphaFoldDB" id="A0A5B0PDC8"/>
<comment type="caution">
    <text evidence="2">The sequence shown here is derived from an EMBL/GenBank/DDBJ whole genome shotgun (WGS) entry which is preliminary data.</text>
</comment>
<proteinExistence type="predicted"/>
<evidence type="ECO:0000256" key="1">
    <source>
        <dbReference type="SAM" id="MobiDB-lite"/>
    </source>
</evidence>
<feature type="region of interest" description="Disordered" evidence="1">
    <location>
        <begin position="1"/>
        <end position="31"/>
    </location>
</feature>
<name>A0A5B0PDC8_PUCGR</name>
<dbReference type="Proteomes" id="UP000325313">
    <property type="component" value="Unassembled WGS sequence"/>
</dbReference>
<gene>
    <name evidence="2" type="ORF">PGTUg99_009440</name>
</gene>
<accession>A0A5B0PDC8</accession>
<evidence type="ECO:0000313" key="3">
    <source>
        <dbReference type="Proteomes" id="UP000325313"/>
    </source>
</evidence>
<evidence type="ECO:0000313" key="2">
    <source>
        <dbReference type="EMBL" id="KAA1098644.1"/>
    </source>
</evidence>
<feature type="compositionally biased region" description="Polar residues" evidence="1">
    <location>
        <begin position="1"/>
        <end position="19"/>
    </location>
</feature>
<reference evidence="2 3" key="1">
    <citation type="submission" date="2019-05" db="EMBL/GenBank/DDBJ databases">
        <title>Emergence of the Ug99 lineage of the wheat stem rust pathogen through somatic hybridization.</title>
        <authorList>
            <person name="Li F."/>
            <person name="Upadhyaya N.M."/>
            <person name="Sperschneider J."/>
            <person name="Matny O."/>
            <person name="Nguyen-Phuc H."/>
            <person name="Mago R."/>
            <person name="Raley C."/>
            <person name="Miller M.E."/>
            <person name="Silverstein K.A.T."/>
            <person name="Henningsen E."/>
            <person name="Hirsch C.D."/>
            <person name="Visser B."/>
            <person name="Pretorius Z.A."/>
            <person name="Steffenson B.J."/>
            <person name="Schwessinger B."/>
            <person name="Dodds P.N."/>
            <person name="Figueroa M."/>
        </authorList>
    </citation>
    <scope>NUCLEOTIDE SEQUENCE [LARGE SCALE GENOMIC DNA]</scope>
    <source>
        <strain evidence="2 3">Ug99</strain>
    </source>
</reference>